<keyword evidence="1" id="KW-0805">Transcription regulation</keyword>
<dbReference type="InterPro" id="IPR036388">
    <property type="entry name" value="WH-like_DNA-bd_sf"/>
</dbReference>
<reference evidence="5 6" key="1">
    <citation type="submission" date="2024-06" db="EMBL/GenBank/DDBJ databases">
        <title>The Natural Products Discovery Center: Release of the First 8490 Sequenced Strains for Exploring Actinobacteria Biosynthetic Diversity.</title>
        <authorList>
            <person name="Kalkreuter E."/>
            <person name="Kautsar S.A."/>
            <person name="Yang D."/>
            <person name="Bader C.D."/>
            <person name="Teijaro C.N."/>
            <person name="Fluegel L."/>
            <person name="Davis C.M."/>
            <person name="Simpson J.R."/>
            <person name="Lauterbach L."/>
            <person name="Steele A.D."/>
            <person name="Gui C."/>
            <person name="Meng S."/>
            <person name="Li G."/>
            <person name="Viehrig K."/>
            <person name="Ye F."/>
            <person name="Su P."/>
            <person name="Kiefer A.F."/>
            <person name="Nichols A."/>
            <person name="Cepeda A.J."/>
            <person name="Yan W."/>
            <person name="Fan B."/>
            <person name="Jiang Y."/>
            <person name="Adhikari A."/>
            <person name="Zheng C.-J."/>
            <person name="Schuster L."/>
            <person name="Cowan T.M."/>
            <person name="Smanski M.J."/>
            <person name="Chevrette M.G."/>
            <person name="De Carvalho L.P.S."/>
            <person name="Shen B."/>
        </authorList>
    </citation>
    <scope>NUCLEOTIDE SEQUENCE [LARGE SCALE GENOMIC DNA]</scope>
    <source>
        <strain evidence="5 6">NPDC000634</strain>
    </source>
</reference>
<keyword evidence="6" id="KW-1185">Reference proteome</keyword>
<evidence type="ECO:0000259" key="4">
    <source>
        <dbReference type="PROSITE" id="PS50949"/>
    </source>
</evidence>
<dbReference type="SMART" id="SM00345">
    <property type="entry name" value="HTH_GNTR"/>
    <property type="match status" value="1"/>
</dbReference>
<proteinExistence type="predicted"/>
<dbReference type="Gene3D" id="1.10.10.10">
    <property type="entry name" value="Winged helix-like DNA-binding domain superfamily/Winged helix DNA-binding domain"/>
    <property type="match status" value="1"/>
</dbReference>
<evidence type="ECO:0000256" key="1">
    <source>
        <dbReference type="ARBA" id="ARBA00023015"/>
    </source>
</evidence>
<protein>
    <submittedName>
        <fullName evidence="5">GntR family transcriptional regulator</fullName>
    </submittedName>
</protein>
<dbReference type="PANTHER" id="PTHR44846">
    <property type="entry name" value="MANNOSYL-D-GLYCERATE TRANSPORT/METABOLISM SYSTEM REPRESSOR MNGR-RELATED"/>
    <property type="match status" value="1"/>
</dbReference>
<dbReference type="Proteomes" id="UP001458415">
    <property type="component" value="Unassembled WGS sequence"/>
</dbReference>
<evidence type="ECO:0000313" key="6">
    <source>
        <dbReference type="Proteomes" id="UP001458415"/>
    </source>
</evidence>
<dbReference type="SUPFAM" id="SSF46785">
    <property type="entry name" value="Winged helix' DNA-binding domain"/>
    <property type="match status" value="1"/>
</dbReference>
<gene>
    <name evidence="5" type="ORF">ABT317_05620</name>
</gene>
<keyword evidence="3" id="KW-0804">Transcription</keyword>
<accession>A0ABV1VYQ1</accession>
<dbReference type="InterPro" id="IPR050679">
    <property type="entry name" value="Bact_HTH_transcr_reg"/>
</dbReference>
<evidence type="ECO:0000313" key="5">
    <source>
        <dbReference type="EMBL" id="MER6976522.1"/>
    </source>
</evidence>
<comment type="caution">
    <text evidence="5">The sequence shown here is derived from an EMBL/GenBank/DDBJ whole genome shotgun (WGS) entry which is preliminary data.</text>
</comment>
<evidence type="ECO:0000256" key="3">
    <source>
        <dbReference type="ARBA" id="ARBA00023163"/>
    </source>
</evidence>
<evidence type="ECO:0000256" key="2">
    <source>
        <dbReference type="ARBA" id="ARBA00023125"/>
    </source>
</evidence>
<organism evidence="5 6">
    <name type="scientific">Streptomyces carpinensis</name>
    <dbReference type="NCBI Taxonomy" id="66369"/>
    <lineage>
        <taxon>Bacteria</taxon>
        <taxon>Bacillati</taxon>
        <taxon>Actinomycetota</taxon>
        <taxon>Actinomycetes</taxon>
        <taxon>Kitasatosporales</taxon>
        <taxon>Streptomycetaceae</taxon>
        <taxon>Streptomyces</taxon>
    </lineage>
</organism>
<keyword evidence="2" id="KW-0238">DNA-binding</keyword>
<name>A0ABV1VYQ1_9ACTN</name>
<dbReference type="RefSeq" id="WP_086727530.1">
    <property type="nucleotide sequence ID" value="NZ_MUBM01000189.1"/>
</dbReference>
<sequence>MTESAGLPLYRWQEIAQDIAEQIRTDRFPVGARLPGERLLCEEYGAALGTIRRAVRELKEQGLIGVVPAKGTYVLRKPQDNNETPPASE</sequence>
<dbReference type="PANTHER" id="PTHR44846:SF17">
    <property type="entry name" value="GNTR-FAMILY TRANSCRIPTIONAL REGULATOR"/>
    <property type="match status" value="1"/>
</dbReference>
<dbReference type="InterPro" id="IPR036390">
    <property type="entry name" value="WH_DNA-bd_sf"/>
</dbReference>
<feature type="domain" description="HTH gntR-type" evidence="4">
    <location>
        <begin position="9"/>
        <end position="77"/>
    </location>
</feature>
<dbReference type="Pfam" id="PF00392">
    <property type="entry name" value="GntR"/>
    <property type="match status" value="1"/>
</dbReference>
<dbReference type="PRINTS" id="PR00035">
    <property type="entry name" value="HTHGNTR"/>
</dbReference>
<dbReference type="PROSITE" id="PS50949">
    <property type="entry name" value="HTH_GNTR"/>
    <property type="match status" value="1"/>
</dbReference>
<dbReference type="EMBL" id="JBEPCU010000048">
    <property type="protein sequence ID" value="MER6976522.1"/>
    <property type="molecule type" value="Genomic_DNA"/>
</dbReference>
<dbReference type="CDD" id="cd07377">
    <property type="entry name" value="WHTH_GntR"/>
    <property type="match status" value="1"/>
</dbReference>
<dbReference type="InterPro" id="IPR000524">
    <property type="entry name" value="Tscrpt_reg_HTH_GntR"/>
</dbReference>